<dbReference type="GO" id="GO:0006313">
    <property type="term" value="P:DNA transposition"/>
    <property type="evidence" value="ECO:0007669"/>
    <property type="project" value="InterPro"/>
</dbReference>
<dbReference type="Proteomes" id="UP000223834">
    <property type="component" value="Unassembled WGS sequence"/>
</dbReference>
<evidence type="ECO:0000256" key="3">
    <source>
        <dbReference type="ARBA" id="ARBA00023125"/>
    </source>
</evidence>
<evidence type="ECO:0000256" key="1">
    <source>
        <dbReference type="ARBA" id="ARBA00009402"/>
    </source>
</evidence>
<dbReference type="GO" id="GO:0003677">
    <property type="term" value="F:DNA binding"/>
    <property type="evidence" value="ECO:0007669"/>
    <property type="project" value="UniProtKB-KW"/>
</dbReference>
<sequence length="602" mass="70711">LSSYHFLKEVFMKRKTLLKYDIEDIPQTFIQNGTKRYLYTKDDGHSKRLLIDRYEFLIYHSLWHRLQSGDVFCRDSIQYRSFEDDLVDEDTWVHKESMIQEFNLTKLQQPIEQHLKELENKLEARIISINKRITSGKNKHIQVKKHKNHHSWTLPYTRASVLINHSFFDVLPQVDMRSILYFVNQQCNFLDNFEHILGRYANQKANDYTLIPCLIAWGTNMGLYRMGEVSDIDFSKLATTSANFIRLETLKDANDCISNASSQLPIFPYFNIDDFIHSSSDGQKYETQIHTLQSRHSSKYFGMNKGITSYTMVANHIPIQARIIGANEHESHYVFDILYNNTTNIKPAIHSTDTHGTNEVNFAILDLFGYQFAPRYKDIHATISRNLYGFQHPNQYEGLLIKPLRKINTELIMKEWDKIKRIMVSLALKTTTQNVIVRKLSSYARKNQTKPALWEYDNIIKSLYFLEYIDSLSLRQNVQKSLNRGESYHKLRRSVSYANFGKLRFKTKQDQHIWNECSRLLSNCIVYYNASILSNLLIKSKDTGIGMKILQYISPIAWQHINFYGRYEFSKSPTVVNIEEILESINKDDILTSLKREDSLEE</sequence>
<keyword evidence="3" id="KW-0238">DNA-binding</keyword>
<evidence type="ECO:0000256" key="4">
    <source>
        <dbReference type="ARBA" id="ARBA00023172"/>
    </source>
</evidence>
<feature type="non-terminal residue" evidence="6">
    <location>
        <position position="1"/>
    </location>
</feature>
<dbReference type="AlphaFoldDB" id="A0A9X7C5W5"/>
<dbReference type="Pfam" id="PF01526">
    <property type="entry name" value="DDE_Tnp_Tn3"/>
    <property type="match status" value="1"/>
</dbReference>
<name>A0A9X7C5W5_BACCE</name>
<dbReference type="EMBL" id="NUIQ01000336">
    <property type="protein sequence ID" value="PGO61558.1"/>
    <property type="molecule type" value="Genomic_DNA"/>
</dbReference>
<accession>A0A9X7C5W5</accession>
<keyword evidence="2" id="KW-0815">Transposition</keyword>
<reference evidence="6 7" key="1">
    <citation type="submission" date="2017-09" db="EMBL/GenBank/DDBJ databases">
        <title>Large-scale bioinformatics analysis of Bacillus genomes uncovers conserved roles of natural products in bacterial physiology.</title>
        <authorList>
            <consortium name="Agbiome Team Llc"/>
            <person name="Bleich R.M."/>
            <person name="Grubbs K.J."/>
            <person name="Santa Maria K.C."/>
            <person name="Allen S.E."/>
            <person name="Farag S."/>
            <person name="Shank E.A."/>
            <person name="Bowers A."/>
        </authorList>
    </citation>
    <scope>NUCLEOTIDE SEQUENCE [LARGE SCALE GENOMIC DNA]</scope>
    <source>
        <strain evidence="6 7">AFS049141</strain>
    </source>
</reference>
<evidence type="ECO:0000256" key="2">
    <source>
        <dbReference type="ARBA" id="ARBA00022578"/>
    </source>
</evidence>
<comment type="similarity">
    <text evidence="1">Belongs to the transposase 7 family.</text>
</comment>
<comment type="caution">
    <text evidence="6">The sequence shown here is derived from an EMBL/GenBank/DDBJ whole genome shotgun (WGS) entry which is preliminary data.</text>
</comment>
<feature type="domain" description="Tn3 transposase DDE" evidence="5">
    <location>
        <begin position="179"/>
        <end position="567"/>
    </location>
</feature>
<organism evidence="6 7">
    <name type="scientific">Bacillus cereus</name>
    <dbReference type="NCBI Taxonomy" id="1396"/>
    <lineage>
        <taxon>Bacteria</taxon>
        <taxon>Bacillati</taxon>
        <taxon>Bacillota</taxon>
        <taxon>Bacilli</taxon>
        <taxon>Bacillales</taxon>
        <taxon>Bacillaceae</taxon>
        <taxon>Bacillus</taxon>
        <taxon>Bacillus cereus group</taxon>
    </lineage>
</organism>
<dbReference type="NCBIfam" id="NF033527">
    <property type="entry name" value="transpos_Tn3"/>
    <property type="match status" value="1"/>
</dbReference>
<protein>
    <submittedName>
        <fullName evidence="6">DDE transposase</fullName>
    </submittedName>
</protein>
<proteinExistence type="inferred from homology"/>
<dbReference type="RefSeq" id="WP_142343452.1">
    <property type="nucleotide sequence ID" value="NZ_NUIQ01000336.1"/>
</dbReference>
<dbReference type="GO" id="GO:0004803">
    <property type="term" value="F:transposase activity"/>
    <property type="evidence" value="ECO:0007669"/>
    <property type="project" value="InterPro"/>
</dbReference>
<dbReference type="InterPro" id="IPR047653">
    <property type="entry name" value="Tn3-like_transpos"/>
</dbReference>
<dbReference type="InterPro" id="IPR002513">
    <property type="entry name" value="Tn3_Tnp_DDE_dom"/>
</dbReference>
<gene>
    <name evidence="6" type="ORF">CN980_29535</name>
</gene>
<evidence type="ECO:0000313" key="6">
    <source>
        <dbReference type="EMBL" id="PGO61558.1"/>
    </source>
</evidence>
<evidence type="ECO:0000313" key="7">
    <source>
        <dbReference type="Proteomes" id="UP000223834"/>
    </source>
</evidence>
<evidence type="ECO:0000259" key="5">
    <source>
        <dbReference type="Pfam" id="PF01526"/>
    </source>
</evidence>
<keyword evidence="4" id="KW-0233">DNA recombination</keyword>